<dbReference type="GO" id="GO:0004739">
    <property type="term" value="F:pyruvate dehydrogenase (acetyl-transferring) activity"/>
    <property type="evidence" value="ECO:0007669"/>
    <property type="project" value="TreeGrafter"/>
</dbReference>
<keyword evidence="4" id="KW-0472">Membrane</keyword>
<dbReference type="EMBL" id="PFEC01000088">
    <property type="protein sequence ID" value="PJE61282.1"/>
    <property type="molecule type" value="Genomic_DNA"/>
</dbReference>
<evidence type="ECO:0000256" key="1">
    <source>
        <dbReference type="ARBA" id="ARBA00001964"/>
    </source>
</evidence>
<keyword evidence="3" id="KW-0786">Thiamine pyrophosphate</keyword>
<dbReference type="Gene3D" id="3.40.50.970">
    <property type="match status" value="1"/>
</dbReference>
<evidence type="ECO:0000256" key="2">
    <source>
        <dbReference type="ARBA" id="ARBA00023002"/>
    </source>
</evidence>
<gene>
    <name evidence="6" type="ORF">COU87_05355</name>
</gene>
<dbReference type="SUPFAM" id="SSF52518">
    <property type="entry name" value="Thiamin diphosphate-binding fold (THDP-binding)"/>
    <property type="match status" value="1"/>
</dbReference>
<dbReference type="AlphaFoldDB" id="A0A2M8KMY3"/>
<dbReference type="PANTHER" id="PTHR11516">
    <property type="entry name" value="PYRUVATE DEHYDROGENASE E1 COMPONENT, ALPHA SUBUNIT BACTERIAL AND ORGANELLAR"/>
    <property type="match status" value="1"/>
</dbReference>
<accession>A0A2M8KMY3</accession>
<comment type="cofactor">
    <cofactor evidence="1">
        <name>thiamine diphosphate</name>
        <dbReference type="ChEBI" id="CHEBI:58937"/>
    </cofactor>
</comment>
<dbReference type="Proteomes" id="UP000230222">
    <property type="component" value="Unassembled WGS sequence"/>
</dbReference>
<feature type="transmembrane region" description="Helical" evidence="4">
    <location>
        <begin position="95"/>
        <end position="117"/>
    </location>
</feature>
<reference evidence="7" key="1">
    <citation type="submission" date="2017-09" db="EMBL/GenBank/DDBJ databases">
        <title>Depth-based differentiation of microbial function through sediment-hosted aquifers and enrichment of novel symbionts in the deep terrestrial subsurface.</title>
        <authorList>
            <person name="Probst A.J."/>
            <person name="Ladd B."/>
            <person name="Jarett J.K."/>
            <person name="Geller-Mcgrath D.E."/>
            <person name="Sieber C.M.K."/>
            <person name="Emerson J.B."/>
            <person name="Anantharaman K."/>
            <person name="Thomas B.C."/>
            <person name="Malmstrom R."/>
            <person name="Stieglmeier M."/>
            <person name="Klingl A."/>
            <person name="Woyke T."/>
            <person name="Ryan C.M."/>
            <person name="Banfield J.F."/>
        </authorList>
    </citation>
    <scope>NUCLEOTIDE SEQUENCE [LARGE SCALE GENOMIC DNA]</scope>
</reference>
<keyword evidence="4" id="KW-0812">Transmembrane</keyword>
<sequence length="218" mass="25175">MNIHNLNDTEKVEYLIHFENEIAEIYETAVINGPIHLRGGNERQLIKIFKQINKNDIVFATWANHLEALLHGIPREKVKKRILEGHSMAMNFPEYHFYTSAIVSGISPIGVGMAWAIKKQKQKKKVHIFIGDMTFQSGATLEAIRYSINFDLPCNWIIADNNLSVDTQTDITWGGNIQRLFKFFEKEIVDNQCKNVHLNYYSYKNNWPHSGTGTFISF</sequence>
<protein>
    <recommendedName>
        <fullName evidence="5">Dehydrogenase E1 component domain-containing protein</fullName>
    </recommendedName>
</protein>
<dbReference type="Pfam" id="PF00676">
    <property type="entry name" value="E1_dh"/>
    <property type="match status" value="1"/>
</dbReference>
<keyword evidence="2" id="KW-0560">Oxidoreductase</keyword>
<dbReference type="PANTHER" id="PTHR11516:SF60">
    <property type="entry name" value="PYRUVATE DEHYDROGENASE E1 COMPONENT SUBUNIT ALPHA"/>
    <property type="match status" value="1"/>
</dbReference>
<evidence type="ECO:0000313" key="7">
    <source>
        <dbReference type="Proteomes" id="UP000230222"/>
    </source>
</evidence>
<feature type="domain" description="Dehydrogenase E1 component" evidence="5">
    <location>
        <begin position="12"/>
        <end position="169"/>
    </location>
</feature>
<dbReference type="InterPro" id="IPR001017">
    <property type="entry name" value="DH_E1"/>
</dbReference>
<evidence type="ECO:0000313" key="6">
    <source>
        <dbReference type="EMBL" id="PJE61282.1"/>
    </source>
</evidence>
<dbReference type="GO" id="GO:0006086">
    <property type="term" value="P:pyruvate decarboxylation to acetyl-CoA"/>
    <property type="evidence" value="ECO:0007669"/>
    <property type="project" value="TreeGrafter"/>
</dbReference>
<organism evidence="6 7">
    <name type="scientific">Candidatus Roizmanbacteria bacterium CG10_big_fil_rev_8_21_14_0_10_39_12</name>
    <dbReference type="NCBI Taxonomy" id="1974852"/>
    <lineage>
        <taxon>Bacteria</taxon>
        <taxon>Candidatus Roizmaniibacteriota</taxon>
    </lineage>
</organism>
<dbReference type="InterPro" id="IPR029061">
    <property type="entry name" value="THDP-binding"/>
</dbReference>
<proteinExistence type="predicted"/>
<evidence type="ECO:0000256" key="4">
    <source>
        <dbReference type="SAM" id="Phobius"/>
    </source>
</evidence>
<comment type="caution">
    <text evidence="6">The sequence shown here is derived from an EMBL/GenBank/DDBJ whole genome shotgun (WGS) entry which is preliminary data.</text>
</comment>
<name>A0A2M8KMY3_9BACT</name>
<dbReference type="InterPro" id="IPR050642">
    <property type="entry name" value="PDH_E1_Alpha_Subunit"/>
</dbReference>
<keyword evidence="4" id="KW-1133">Transmembrane helix</keyword>
<evidence type="ECO:0000259" key="5">
    <source>
        <dbReference type="Pfam" id="PF00676"/>
    </source>
</evidence>
<evidence type="ECO:0000256" key="3">
    <source>
        <dbReference type="ARBA" id="ARBA00023052"/>
    </source>
</evidence>